<proteinExistence type="predicted"/>
<dbReference type="InterPro" id="IPR056947">
    <property type="entry name" value="Pepco_dom"/>
</dbReference>
<dbReference type="RefSeq" id="WP_183420002.1">
    <property type="nucleotide sequence ID" value="NZ_JACHXY010000002.1"/>
</dbReference>
<evidence type="ECO:0000256" key="1">
    <source>
        <dbReference type="SAM" id="MobiDB-lite"/>
    </source>
</evidence>
<feature type="region of interest" description="Disordered" evidence="1">
    <location>
        <begin position="20"/>
        <end position="39"/>
    </location>
</feature>
<reference evidence="3 4" key="1">
    <citation type="submission" date="2020-08" db="EMBL/GenBank/DDBJ databases">
        <title>Genomic Encyclopedia of Type Strains, Phase III (KMG-III): the genomes of soil and plant-associated and newly described type strains.</title>
        <authorList>
            <person name="Whitman W."/>
        </authorList>
    </citation>
    <scope>NUCLEOTIDE SEQUENCE [LARGE SCALE GENOMIC DNA]</scope>
    <source>
        <strain evidence="3 4">CECT 8356</strain>
    </source>
</reference>
<gene>
    <name evidence="3" type="ORF">FHS07_002288</name>
</gene>
<comment type="caution">
    <text evidence="3">The sequence shown here is derived from an EMBL/GenBank/DDBJ whole genome shotgun (WGS) entry which is preliminary data.</text>
</comment>
<accession>A0A7W5GGT4</accession>
<protein>
    <recommendedName>
        <fullName evidence="2">Pepco domain-containing protein</fullName>
    </recommendedName>
</protein>
<sequence>MTDDWTVQIYVPSPAPGMSGPFAERGAYPPSAGAPTMRADRGGRVVDASVEALRENWRETVHKLVEIGDGIDDAESGWGVAEIEVGLTLSAKGQLLFIAEAGAEASVKITLTRRGPHVQLPAQD</sequence>
<name>A0A7W5GGT4_9MICO</name>
<evidence type="ECO:0000259" key="2">
    <source>
        <dbReference type="Pfam" id="PF24393"/>
    </source>
</evidence>
<dbReference type="Pfam" id="PF24393">
    <property type="entry name" value="Pepco"/>
    <property type="match status" value="1"/>
</dbReference>
<dbReference type="AlphaFoldDB" id="A0A7W5GGT4"/>
<dbReference type="Proteomes" id="UP000543579">
    <property type="component" value="Unassembled WGS sequence"/>
</dbReference>
<feature type="domain" description="Pepco" evidence="2">
    <location>
        <begin position="40"/>
        <end position="113"/>
    </location>
</feature>
<evidence type="ECO:0000313" key="4">
    <source>
        <dbReference type="Proteomes" id="UP000543579"/>
    </source>
</evidence>
<organism evidence="3 4">
    <name type="scientific">Microbacterium proteolyticum</name>
    <dbReference type="NCBI Taxonomy" id="1572644"/>
    <lineage>
        <taxon>Bacteria</taxon>
        <taxon>Bacillati</taxon>
        <taxon>Actinomycetota</taxon>
        <taxon>Actinomycetes</taxon>
        <taxon>Micrococcales</taxon>
        <taxon>Microbacteriaceae</taxon>
        <taxon>Microbacterium</taxon>
    </lineage>
</organism>
<evidence type="ECO:0000313" key="3">
    <source>
        <dbReference type="EMBL" id="MBB3158592.1"/>
    </source>
</evidence>
<dbReference type="EMBL" id="JACHXY010000002">
    <property type="protein sequence ID" value="MBB3158592.1"/>
    <property type="molecule type" value="Genomic_DNA"/>
</dbReference>